<evidence type="ECO:0000313" key="1">
    <source>
        <dbReference type="EMBL" id="PIR04871.1"/>
    </source>
</evidence>
<dbReference type="Proteomes" id="UP000229893">
    <property type="component" value="Unassembled WGS sequence"/>
</dbReference>
<accession>A0A2H0N7J8</accession>
<sequence>MNNIEKFNPVKGAVFCLLDGQDVFSLEDFQIITEDKENPNNVIIVLISNIGSSKYENSHAKLNLKHPNESWMFSVSKQFLKDCAFQIKEIKPWHKLAINPPVI</sequence>
<name>A0A2H0N7J8_9BACT</name>
<dbReference type="EMBL" id="PCWO01000031">
    <property type="protein sequence ID" value="PIR04871.1"/>
    <property type="molecule type" value="Genomic_DNA"/>
</dbReference>
<reference evidence="1 2" key="1">
    <citation type="submission" date="2017-09" db="EMBL/GenBank/DDBJ databases">
        <title>Depth-based differentiation of microbial function through sediment-hosted aquifers and enrichment of novel symbionts in the deep terrestrial subsurface.</title>
        <authorList>
            <person name="Probst A.J."/>
            <person name="Ladd B."/>
            <person name="Jarett J.K."/>
            <person name="Geller-Mcgrath D.E."/>
            <person name="Sieber C.M."/>
            <person name="Emerson J.B."/>
            <person name="Anantharaman K."/>
            <person name="Thomas B.C."/>
            <person name="Malmstrom R."/>
            <person name="Stieglmeier M."/>
            <person name="Klingl A."/>
            <person name="Woyke T."/>
            <person name="Ryan C.M."/>
            <person name="Banfield J.F."/>
        </authorList>
    </citation>
    <scope>NUCLEOTIDE SEQUENCE [LARGE SCALE GENOMIC DNA]</scope>
    <source>
        <strain evidence="1">CG11_big_fil_rev_8_21_14_0_20_35_14</strain>
    </source>
</reference>
<proteinExistence type="predicted"/>
<protein>
    <submittedName>
        <fullName evidence="1">Uncharacterized protein</fullName>
    </submittedName>
</protein>
<dbReference type="AlphaFoldDB" id="A0A2H0N7J8"/>
<evidence type="ECO:0000313" key="2">
    <source>
        <dbReference type="Proteomes" id="UP000229893"/>
    </source>
</evidence>
<organism evidence="1 2">
    <name type="scientific">Candidatus Liptonbacteria bacterium CG11_big_fil_rev_8_21_14_0_20_35_14</name>
    <dbReference type="NCBI Taxonomy" id="1974634"/>
    <lineage>
        <taxon>Bacteria</taxon>
        <taxon>Candidatus Liptoniibacteriota</taxon>
    </lineage>
</organism>
<gene>
    <name evidence="1" type="ORF">COV57_02115</name>
</gene>
<comment type="caution">
    <text evidence="1">The sequence shown here is derived from an EMBL/GenBank/DDBJ whole genome shotgun (WGS) entry which is preliminary data.</text>
</comment>